<comment type="caution">
    <text evidence="1">The sequence shown here is derived from an EMBL/GenBank/DDBJ whole genome shotgun (WGS) entry which is preliminary data.</text>
</comment>
<evidence type="ECO:0000313" key="1">
    <source>
        <dbReference type="EMBL" id="MBB4046377.1"/>
    </source>
</evidence>
<dbReference type="InterPro" id="IPR050708">
    <property type="entry name" value="T6SS_VgrG/RHS"/>
</dbReference>
<dbReference type="NCBIfam" id="TIGR03696">
    <property type="entry name" value="Rhs_assc_core"/>
    <property type="match status" value="1"/>
</dbReference>
<reference evidence="1" key="1">
    <citation type="submission" date="2020-08" db="EMBL/GenBank/DDBJ databases">
        <title>Genomic Encyclopedia of Type Strains, Phase IV (KMG-IV): sequencing the most valuable type-strain genomes for metagenomic binning, comparative biology and taxonomic classification.</title>
        <authorList>
            <person name="Goeker M."/>
        </authorList>
    </citation>
    <scope>NUCLEOTIDE SEQUENCE [LARGE SCALE GENOMIC DNA]</scope>
    <source>
        <strain evidence="1">DSM 105720</strain>
    </source>
</reference>
<dbReference type="Gene3D" id="2.180.10.10">
    <property type="entry name" value="RHS repeat-associated core"/>
    <property type="match status" value="1"/>
</dbReference>
<dbReference type="Proteomes" id="UP000560658">
    <property type="component" value="Unassembled WGS sequence"/>
</dbReference>
<dbReference type="AlphaFoldDB" id="A0A840D1N3"/>
<dbReference type="PANTHER" id="PTHR32305">
    <property type="match status" value="1"/>
</dbReference>
<evidence type="ECO:0000313" key="2">
    <source>
        <dbReference type="Proteomes" id="UP000560658"/>
    </source>
</evidence>
<dbReference type="PANTHER" id="PTHR32305:SF15">
    <property type="entry name" value="PROTEIN RHSA-RELATED"/>
    <property type="match status" value="1"/>
</dbReference>
<name>A0A840D1N3_9BACE</name>
<keyword evidence="2" id="KW-1185">Reference proteome</keyword>
<proteinExistence type="predicted"/>
<dbReference type="InterPro" id="IPR022385">
    <property type="entry name" value="Rhs_assc_core"/>
</dbReference>
<protein>
    <submittedName>
        <fullName evidence="1">RHS repeat-associated protein</fullName>
    </submittedName>
</protein>
<sequence>MTQDLNKKITDIQYNYLNLPCRITFENGNNISYLYDASGTKLRTTHVIGNATTVTDYCGNVIYENGIPKTLLTEAGYVTLSDQKYHYFIQDHQGNNRVIVDQNGDVEEVNHYYPFGGTFAGSSSVQPYKYNGKELDRKSGLDWYDYGARMYDAALGRWHVVDPLSEKHYGVSPYAYCGNDPVGRIDPDGRDWIQDRFGSFLWDATATNQESTRNGWSYIGAELPQNTDRYRILEEIDGRLYHKNTINPFASLVNGLFGAGTMVEKKSYDPEEDHMMQQAVETGAEMAVGEIGGRIAGKIVGKVFPKAFDSKLVPLGRGVTGRNVPSGLSEQLAMDEILSNPQLGRSIIQNIMDPRWKGWSKMQYIHTSQTGKDIVIHYVGQFKNGKLVAVDDFKFK</sequence>
<organism evidence="1 2">
    <name type="scientific">Bacteroides reticulotermitis</name>
    <dbReference type="NCBI Taxonomy" id="1133319"/>
    <lineage>
        <taxon>Bacteria</taxon>
        <taxon>Pseudomonadati</taxon>
        <taxon>Bacteroidota</taxon>
        <taxon>Bacteroidia</taxon>
        <taxon>Bacteroidales</taxon>
        <taxon>Bacteroidaceae</taxon>
        <taxon>Bacteroides</taxon>
    </lineage>
</organism>
<gene>
    <name evidence="1" type="ORF">GGR06_004211</name>
</gene>
<accession>A0A840D1N3</accession>
<dbReference type="EMBL" id="JACIER010000031">
    <property type="protein sequence ID" value="MBB4046377.1"/>
    <property type="molecule type" value="Genomic_DNA"/>
</dbReference>